<dbReference type="CDD" id="cd06587">
    <property type="entry name" value="VOC"/>
    <property type="match status" value="1"/>
</dbReference>
<dbReference type="Gene3D" id="3.10.180.10">
    <property type="entry name" value="2,3-Dihydroxybiphenyl 1,2-Dioxygenase, domain 1"/>
    <property type="match status" value="1"/>
</dbReference>
<dbReference type="EMBL" id="SJPG01000001">
    <property type="protein sequence ID" value="TWT61096.1"/>
    <property type="molecule type" value="Genomic_DNA"/>
</dbReference>
<gene>
    <name evidence="1" type="ORF">Pan54_18300</name>
</gene>
<organism evidence="1 2">
    <name type="scientific">Rubinisphaera italica</name>
    <dbReference type="NCBI Taxonomy" id="2527969"/>
    <lineage>
        <taxon>Bacteria</taxon>
        <taxon>Pseudomonadati</taxon>
        <taxon>Planctomycetota</taxon>
        <taxon>Planctomycetia</taxon>
        <taxon>Planctomycetales</taxon>
        <taxon>Planctomycetaceae</taxon>
        <taxon>Rubinisphaera</taxon>
    </lineage>
</organism>
<evidence type="ECO:0000313" key="2">
    <source>
        <dbReference type="Proteomes" id="UP000316095"/>
    </source>
</evidence>
<name>A0A5C5XDC4_9PLAN</name>
<reference evidence="1 2" key="1">
    <citation type="submission" date="2019-02" db="EMBL/GenBank/DDBJ databases">
        <title>Deep-cultivation of Planctomycetes and their phenomic and genomic characterization uncovers novel biology.</title>
        <authorList>
            <person name="Wiegand S."/>
            <person name="Jogler M."/>
            <person name="Boedeker C."/>
            <person name="Pinto D."/>
            <person name="Vollmers J."/>
            <person name="Rivas-Marin E."/>
            <person name="Kohn T."/>
            <person name="Peeters S.H."/>
            <person name="Heuer A."/>
            <person name="Rast P."/>
            <person name="Oberbeckmann S."/>
            <person name="Bunk B."/>
            <person name="Jeske O."/>
            <person name="Meyerdierks A."/>
            <person name="Storesund J.E."/>
            <person name="Kallscheuer N."/>
            <person name="Luecker S."/>
            <person name="Lage O.M."/>
            <person name="Pohl T."/>
            <person name="Merkel B.J."/>
            <person name="Hornburger P."/>
            <person name="Mueller R.-W."/>
            <person name="Bruemmer F."/>
            <person name="Labrenz M."/>
            <person name="Spormann A.M."/>
            <person name="Op Den Camp H."/>
            <person name="Overmann J."/>
            <person name="Amann R."/>
            <person name="Jetten M.S.M."/>
            <person name="Mascher T."/>
            <person name="Medema M.H."/>
            <person name="Devos D.P."/>
            <person name="Kaster A.-K."/>
            <person name="Ovreas L."/>
            <person name="Rohde M."/>
            <person name="Galperin M.Y."/>
            <person name="Jogler C."/>
        </authorList>
    </citation>
    <scope>NUCLEOTIDE SEQUENCE [LARGE SCALE GENOMIC DNA]</scope>
    <source>
        <strain evidence="1 2">Pan54</strain>
    </source>
</reference>
<comment type="caution">
    <text evidence="1">The sequence shown here is derived from an EMBL/GenBank/DDBJ whole genome shotgun (WGS) entry which is preliminary data.</text>
</comment>
<evidence type="ECO:0000313" key="1">
    <source>
        <dbReference type="EMBL" id="TWT61096.1"/>
    </source>
</evidence>
<dbReference type="Proteomes" id="UP000316095">
    <property type="component" value="Unassembled WGS sequence"/>
</dbReference>
<proteinExistence type="predicted"/>
<dbReference type="InterPro" id="IPR029068">
    <property type="entry name" value="Glyas_Bleomycin-R_OHBP_Dase"/>
</dbReference>
<dbReference type="SUPFAM" id="SSF54593">
    <property type="entry name" value="Glyoxalase/Bleomycin resistance protein/Dihydroxybiphenyl dioxygenase"/>
    <property type="match status" value="1"/>
</dbReference>
<dbReference type="RefSeq" id="WP_146503128.1">
    <property type="nucleotide sequence ID" value="NZ_SJPG01000001.1"/>
</dbReference>
<protein>
    <submittedName>
        <fullName evidence="1">Glyoxalase-like domain protein</fullName>
    </submittedName>
</protein>
<sequence>MNDTTQLDSVHHLAISVENIAEAVEWYTAQFRCEIAYQDETWAMLQFANLQMALVIPGQHPPHIGFAIPDAEKYGELKLHRDGTRSVYTADPFGNIVEMLDDQSI</sequence>
<accession>A0A5C5XDC4</accession>
<keyword evidence="2" id="KW-1185">Reference proteome</keyword>
<dbReference type="AlphaFoldDB" id="A0A5C5XDC4"/>
<dbReference type="OrthoDB" id="9795618at2"/>